<evidence type="ECO:0000313" key="1">
    <source>
        <dbReference type="EMBL" id="CRK98341.1"/>
    </source>
</evidence>
<name>A0A1J1IDJ7_9DIPT</name>
<gene>
    <name evidence="1" type="ORF">CLUMA_CG011703</name>
</gene>
<dbReference type="EMBL" id="CVRI01000047">
    <property type="protein sequence ID" value="CRK98341.1"/>
    <property type="molecule type" value="Genomic_DNA"/>
</dbReference>
<accession>A0A1J1IDJ7</accession>
<dbReference type="AlphaFoldDB" id="A0A1J1IDJ7"/>
<organism evidence="1 2">
    <name type="scientific">Clunio marinus</name>
    <dbReference type="NCBI Taxonomy" id="568069"/>
    <lineage>
        <taxon>Eukaryota</taxon>
        <taxon>Metazoa</taxon>
        <taxon>Ecdysozoa</taxon>
        <taxon>Arthropoda</taxon>
        <taxon>Hexapoda</taxon>
        <taxon>Insecta</taxon>
        <taxon>Pterygota</taxon>
        <taxon>Neoptera</taxon>
        <taxon>Endopterygota</taxon>
        <taxon>Diptera</taxon>
        <taxon>Nematocera</taxon>
        <taxon>Chironomoidea</taxon>
        <taxon>Chironomidae</taxon>
        <taxon>Clunio</taxon>
    </lineage>
</organism>
<protein>
    <submittedName>
        <fullName evidence="1">CLUMA_CG011703, isoform A</fullName>
    </submittedName>
</protein>
<reference evidence="1 2" key="1">
    <citation type="submission" date="2015-04" db="EMBL/GenBank/DDBJ databases">
        <authorList>
            <person name="Syromyatnikov M.Y."/>
            <person name="Popov V.N."/>
        </authorList>
    </citation>
    <scope>NUCLEOTIDE SEQUENCE [LARGE SCALE GENOMIC DNA]</scope>
</reference>
<sequence length="69" mass="8092">MQHLSTANSIVLTPKFNLQNHFPCLSTSKQIHVNLINLKRVVSSLLRKNVYADKLVRYVWRFDSKHKNT</sequence>
<evidence type="ECO:0000313" key="2">
    <source>
        <dbReference type="Proteomes" id="UP000183832"/>
    </source>
</evidence>
<proteinExistence type="predicted"/>
<keyword evidence="2" id="KW-1185">Reference proteome</keyword>
<dbReference type="Proteomes" id="UP000183832">
    <property type="component" value="Unassembled WGS sequence"/>
</dbReference>